<keyword evidence="1" id="KW-1133">Transmembrane helix</keyword>
<dbReference type="KEGG" id="pmw:B2K_36935"/>
<keyword evidence="1" id="KW-0472">Membrane</keyword>
<protein>
    <submittedName>
        <fullName evidence="2">Uncharacterized protein</fullName>
    </submittedName>
</protein>
<evidence type="ECO:0000313" key="2">
    <source>
        <dbReference type="EMBL" id="AFH66220.1"/>
    </source>
</evidence>
<feature type="transmembrane region" description="Helical" evidence="1">
    <location>
        <begin position="56"/>
        <end position="75"/>
    </location>
</feature>
<dbReference type="PATRIC" id="fig|997761.3.peg.7446"/>
<dbReference type="EMBL" id="CP003422">
    <property type="protein sequence ID" value="AFH66220.1"/>
    <property type="molecule type" value="Genomic_DNA"/>
</dbReference>
<reference evidence="2 3" key="1">
    <citation type="submission" date="2013-06" db="EMBL/GenBank/DDBJ databases">
        <title>Complete genome sequence of Paenibacillus mucilaginosus K02.</title>
        <authorList>
            <person name="Xiao B."/>
            <person name="Sun L."/>
            <person name="Xiao L."/>
            <person name="Lian B."/>
        </authorList>
    </citation>
    <scope>NUCLEOTIDE SEQUENCE [LARGE SCALE GENOMIC DNA]</scope>
    <source>
        <strain evidence="2 3">K02</strain>
    </source>
</reference>
<keyword evidence="1" id="KW-0812">Transmembrane</keyword>
<evidence type="ECO:0000313" key="3">
    <source>
        <dbReference type="Proteomes" id="UP000007392"/>
    </source>
</evidence>
<dbReference type="Proteomes" id="UP000007392">
    <property type="component" value="Chromosome"/>
</dbReference>
<sequence length="79" mass="8352">MANLMKIKDAKSWAKSLKPIHKIMAAGLHSPTTTKSKGDIKIMVNFVSVAEGMTSVGKGIGFGIIAIGALPFLLLKSLQ</sequence>
<proteinExistence type="predicted"/>
<gene>
    <name evidence="2" type="ORF">B2K_36935</name>
</gene>
<dbReference type="AlphaFoldDB" id="I0BV23"/>
<evidence type="ECO:0000256" key="1">
    <source>
        <dbReference type="SAM" id="Phobius"/>
    </source>
</evidence>
<name>I0BV23_9BACL</name>
<organism evidence="2 3">
    <name type="scientific">Paenibacillus mucilaginosus K02</name>
    <dbReference type="NCBI Taxonomy" id="997761"/>
    <lineage>
        <taxon>Bacteria</taxon>
        <taxon>Bacillati</taxon>
        <taxon>Bacillota</taxon>
        <taxon>Bacilli</taxon>
        <taxon>Bacillales</taxon>
        <taxon>Paenibacillaceae</taxon>
        <taxon>Paenibacillus</taxon>
    </lineage>
</organism>
<dbReference type="HOGENOM" id="CLU_196762_0_0_9"/>
<accession>I0BV23</accession>